<comment type="caution">
    <text evidence="1">The sequence shown here is derived from an EMBL/GenBank/DDBJ whole genome shotgun (WGS) entry which is preliminary data.</text>
</comment>
<sequence length="232" mass="26899">MENNPEFDNPKVLENDTENLAEKFSKSIIRKNIYAKLPRGTKISGVEIDPWDAGRYEDHGPDKLESLDGDLNQFNCLIENYKENFPELVNSHILCVNRSINNEENKILTIRFFQDKKIDSRGYSTGEVQFEFSNTEANKFLEGITKNPDLLEALYQKAYHGLDSTNEHLGLRRVKADGFYLITESDIKEIQKINKNYIGQKKKIKDFFEKKEKYHYKNGPYGSGIPYNPAMN</sequence>
<dbReference type="EMBL" id="PEXA01000042">
    <property type="protein sequence ID" value="PIU33197.1"/>
    <property type="molecule type" value="Genomic_DNA"/>
</dbReference>
<reference evidence="2" key="1">
    <citation type="submission" date="2017-09" db="EMBL/GenBank/DDBJ databases">
        <title>Depth-based differentiation of microbial function through sediment-hosted aquifers and enrichment of novel symbionts in the deep terrestrial subsurface.</title>
        <authorList>
            <person name="Probst A.J."/>
            <person name="Ladd B."/>
            <person name="Jarett J.K."/>
            <person name="Geller-Mcgrath D.E."/>
            <person name="Sieber C.M.K."/>
            <person name="Emerson J.B."/>
            <person name="Anantharaman K."/>
            <person name="Thomas B.C."/>
            <person name="Malmstrom R."/>
            <person name="Stieglmeier M."/>
            <person name="Klingl A."/>
            <person name="Woyke T."/>
            <person name="Ryan C.M."/>
            <person name="Banfield J.F."/>
        </authorList>
    </citation>
    <scope>NUCLEOTIDE SEQUENCE [LARGE SCALE GENOMIC DNA]</scope>
</reference>
<accession>A0A2M6YPZ3</accession>
<organism evidence="1 2">
    <name type="scientific">Candidatus Shapirobacteria bacterium CG07_land_8_20_14_0_80_39_12</name>
    <dbReference type="NCBI Taxonomy" id="1974480"/>
    <lineage>
        <taxon>Bacteria</taxon>
        <taxon>Candidatus Shapironibacteriota</taxon>
    </lineage>
</organism>
<name>A0A2M6YPZ3_9BACT</name>
<dbReference type="AlphaFoldDB" id="A0A2M6YPZ3"/>
<gene>
    <name evidence="1" type="ORF">COT04_01345</name>
</gene>
<evidence type="ECO:0000313" key="2">
    <source>
        <dbReference type="Proteomes" id="UP000229559"/>
    </source>
</evidence>
<evidence type="ECO:0000313" key="1">
    <source>
        <dbReference type="EMBL" id="PIU33197.1"/>
    </source>
</evidence>
<protein>
    <submittedName>
        <fullName evidence="1">Uncharacterized protein</fullName>
    </submittedName>
</protein>
<dbReference type="Proteomes" id="UP000229559">
    <property type="component" value="Unassembled WGS sequence"/>
</dbReference>
<proteinExistence type="predicted"/>